<keyword evidence="9" id="KW-1185">Reference proteome</keyword>
<evidence type="ECO:0000256" key="5">
    <source>
        <dbReference type="SAM" id="MobiDB-lite"/>
    </source>
</evidence>
<protein>
    <recommendedName>
        <fullName evidence="7">Sulfatase N-terminal domain-containing protein</fullName>
    </recommendedName>
</protein>
<dbReference type="Gene3D" id="3.30.1120.10">
    <property type="match status" value="1"/>
</dbReference>
<dbReference type="Pfam" id="PF00884">
    <property type="entry name" value="Sulfatase"/>
    <property type="match status" value="1"/>
</dbReference>
<dbReference type="GO" id="GO:0046872">
    <property type="term" value="F:metal ion binding"/>
    <property type="evidence" value="ECO:0007669"/>
    <property type="project" value="UniProtKB-KW"/>
</dbReference>
<dbReference type="PROSITE" id="PS00149">
    <property type="entry name" value="SULFATASE_2"/>
    <property type="match status" value="1"/>
</dbReference>
<evidence type="ECO:0000313" key="8">
    <source>
        <dbReference type="EMBL" id="CAJ1941295.1"/>
    </source>
</evidence>
<evidence type="ECO:0000256" key="4">
    <source>
        <dbReference type="ARBA" id="ARBA00022837"/>
    </source>
</evidence>
<reference evidence="8" key="1">
    <citation type="submission" date="2023-08" db="EMBL/GenBank/DDBJ databases">
        <authorList>
            <person name="Audoor S."/>
            <person name="Bilcke G."/>
        </authorList>
    </citation>
    <scope>NUCLEOTIDE SEQUENCE</scope>
</reference>
<dbReference type="InterPro" id="IPR017850">
    <property type="entry name" value="Alkaline_phosphatase_core_sf"/>
</dbReference>
<comment type="similarity">
    <text evidence="1">Belongs to the sulfatase family.</text>
</comment>
<feature type="region of interest" description="Disordered" evidence="5">
    <location>
        <begin position="23"/>
        <end position="43"/>
    </location>
</feature>
<accession>A0AAD2CQZ1</accession>
<evidence type="ECO:0000256" key="6">
    <source>
        <dbReference type="SAM" id="SignalP"/>
    </source>
</evidence>
<evidence type="ECO:0000259" key="7">
    <source>
        <dbReference type="Pfam" id="PF00884"/>
    </source>
</evidence>
<evidence type="ECO:0000256" key="3">
    <source>
        <dbReference type="ARBA" id="ARBA00022801"/>
    </source>
</evidence>
<gene>
    <name evidence="8" type="ORF">CYCCA115_LOCUS7450</name>
</gene>
<dbReference type="InterPro" id="IPR000917">
    <property type="entry name" value="Sulfatase_N"/>
</dbReference>
<feature type="signal peptide" evidence="6">
    <location>
        <begin position="1"/>
        <end position="17"/>
    </location>
</feature>
<evidence type="ECO:0000256" key="1">
    <source>
        <dbReference type="ARBA" id="ARBA00008779"/>
    </source>
</evidence>
<dbReference type="EMBL" id="CAKOGP040001001">
    <property type="protein sequence ID" value="CAJ1941295.1"/>
    <property type="molecule type" value="Genomic_DNA"/>
</dbReference>
<dbReference type="Gene3D" id="3.40.720.10">
    <property type="entry name" value="Alkaline Phosphatase, subunit A"/>
    <property type="match status" value="1"/>
</dbReference>
<dbReference type="Pfam" id="PF14707">
    <property type="entry name" value="Sulfatase_C"/>
    <property type="match status" value="1"/>
</dbReference>
<sequence length="646" mass="71831">MKLSILLFSIWISAIFGKTIKPNEKGQQQNAESSHGKQSKRKKDGRPNFIVLFMDDLGYGDMGFTGHPTTKTPNLDRLAYHGKILTTWYSGCSVCSGSRAALMTGRQFPRFGLPGVLGAAGNTGLPLNETTIAEQLKKVGYSTGIVGKWHLGQRQVYLPANRGFDFYLGIPYSDDMGAGVQSACPAGLDPGNERYQQSKAFAQDFPDNPFAPNELMYQQGGFLNSRINNKASIHDAKPAHPDPAANVLPLVYQNRKKNETKVVEQPLDFTTLAEKYNDFVLNFVEEHQEDPFFLYLPFSHVHTTRSTPEEQYAGCKFQGSTARGTFGDALEESDWIVGNLMQKLEDLGLDEDTLILFTSDNGPWLIKDLSGGSAGLFTGRFAGYWNTGKATTWEGGIRMPAFAYWKGKIPPFSRSSEIVSSLDVFPTLSSLAGVSLPPNRTMDGRDMSDILLQEHGKSQHDFLFIYGNCGKGPYWEVSGVRHGDYKAHWCTMPGLQDNRTAMIHRYDPPLLFNVAKDPSEASPISYNKMPEDPHDAAVMNRILKAYAMEKATFEFGNLVPYPDGPGEGPGTYGVCCDRKRDCYCRGDSMGVKHNVGIFGLGTAEHHDKYHEAMGEEEPWPPVTSTQAMLHEWKTENQKQQLRSKVY</sequence>
<name>A0AAD2CQZ1_9STRA</name>
<dbReference type="PANTHER" id="PTHR42693">
    <property type="entry name" value="ARYLSULFATASE FAMILY MEMBER"/>
    <property type="match status" value="1"/>
</dbReference>
<keyword evidence="2" id="KW-0479">Metal-binding</keyword>
<comment type="caution">
    <text evidence="8">The sequence shown here is derived from an EMBL/GenBank/DDBJ whole genome shotgun (WGS) entry which is preliminary data.</text>
</comment>
<dbReference type="InterPro" id="IPR024607">
    <property type="entry name" value="Sulfatase_CS"/>
</dbReference>
<feature type="domain" description="Sulfatase N-terminal" evidence="7">
    <location>
        <begin position="47"/>
        <end position="434"/>
    </location>
</feature>
<evidence type="ECO:0000313" key="9">
    <source>
        <dbReference type="Proteomes" id="UP001295423"/>
    </source>
</evidence>
<feature type="chain" id="PRO_5041996524" description="Sulfatase N-terminal domain-containing protein" evidence="6">
    <location>
        <begin position="18"/>
        <end position="646"/>
    </location>
</feature>
<dbReference type="InterPro" id="IPR050738">
    <property type="entry name" value="Sulfatase"/>
</dbReference>
<keyword evidence="6" id="KW-0732">Signal</keyword>
<dbReference type="AlphaFoldDB" id="A0AAD2CQZ1"/>
<keyword evidence="3" id="KW-0378">Hydrolase</keyword>
<dbReference type="PANTHER" id="PTHR42693:SF11">
    <property type="entry name" value="ARYLSULFATASE A"/>
    <property type="match status" value="1"/>
</dbReference>
<dbReference type="Proteomes" id="UP001295423">
    <property type="component" value="Unassembled WGS sequence"/>
</dbReference>
<keyword evidence="4" id="KW-0106">Calcium</keyword>
<dbReference type="GO" id="GO:0004065">
    <property type="term" value="F:arylsulfatase activity"/>
    <property type="evidence" value="ECO:0007669"/>
    <property type="project" value="TreeGrafter"/>
</dbReference>
<organism evidence="8 9">
    <name type="scientific">Cylindrotheca closterium</name>
    <dbReference type="NCBI Taxonomy" id="2856"/>
    <lineage>
        <taxon>Eukaryota</taxon>
        <taxon>Sar</taxon>
        <taxon>Stramenopiles</taxon>
        <taxon>Ochrophyta</taxon>
        <taxon>Bacillariophyta</taxon>
        <taxon>Bacillariophyceae</taxon>
        <taxon>Bacillariophycidae</taxon>
        <taxon>Bacillariales</taxon>
        <taxon>Bacillariaceae</taxon>
        <taxon>Cylindrotheca</taxon>
    </lineage>
</organism>
<evidence type="ECO:0000256" key="2">
    <source>
        <dbReference type="ARBA" id="ARBA00022723"/>
    </source>
</evidence>
<proteinExistence type="inferred from homology"/>
<dbReference type="SUPFAM" id="SSF53649">
    <property type="entry name" value="Alkaline phosphatase-like"/>
    <property type="match status" value="1"/>
</dbReference>